<keyword evidence="3" id="KW-1185">Reference proteome</keyword>
<organism evidence="2 3">
    <name type="scientific">Salinimicrobium profundisediminis</name>
    <dbReference type="NCBI Taxonomy" id="2994553"/>
    <lineage>
        <taxon>Bacteria</taxon>
        <taxon>Pseudomonadati</taxon>
        <taxon>Bacteroidota</taxon>
        <taxon>Flavobacteriia</taxon>
        <taxon>Flavobacteriales</taxon>
        <taxon>Flavobacteriaceae</taxon>
        <taxon>Salinimicrobium</taxon>
    </lineage>
</organism>
<dbReference type="SUPFAM" id="SSF50939">
    <property type="entry name" value="Sialidases"/>
    <property type="match status" value="1"/>
</dbReference>
<dbReference type="InterPro" id="IPR015943">
    <property type="entry name" value="WD40/YVTN_repeat-like_dom_sf"/>
</dbReference>
<dbReference type="RefSeq" id="WP_266069701.1">
    <property type="nucleotide sequence ID" value="NZ_JAPJDA010000014.1"/>
</dbReference>
<evidence type="ECO:0000313" key="3">
    <source>
        <dbReference type="Proteomes" id="UP001148482"/>
    </source>
</evidence>
<evidence type="ECO:0000256" key="1">
    <source>
        <dbReference type="ARBA" id="ARBA00022729"/>
    </source>
</evidence>
<proteinExistence type="predicted"/>
<comment type="caution">
    <text evidence="2">The sequence shown here is derived from an EMBL/GenBank/DDBJ whole genome shotgun (WGS) entry which is preliminary data.</text>
</comment>
<gene>
    <name evidence="2" type="ORF">OQ279_09900</name>
</gene>
<accession>A0A9X3CXA6</accession>
<evidence type="ECO:0000313" key="2">
    <source>
        <dbReference type="EMBL" id="MCX2838466.1"/>
    </source>
</evidence>
<dbReference type="PANTHER" id="PTHR43739:SF5">
    <property type="entry name" value="EXO-ALPHA-SIALIDASE"/>
    <property type="match status" value="1"/>
</dbReference>
<dbReference type="SUPFAM" id="SSF110296">
    <property type="entry name" value="Oligoxyloglucan reducing end-specific cellobiohydrolase"/>
    <property type="match status" value="1"/>
</dbReference>
<dbReference type="Proteomes" id="UP001148482">
    <property type="component" value="Unassembled WGS sequence"/>
</dbReference>
<dbReference type="InterPro" id="IPR026444">
    <property type="entry name" value="Secre_tail"/>
</dbReference>
<dbReference type="NCBIfam" id="TIGR04183">
    <property type="entry name" value="Por_Secre_tail"/>
    <property type="match status" value="1"/>
</dbReference>
<dbReference type="InterPro" id="IPR052025">
    <property type="entry name" value="Xyloglucanase_GH74"/>
</dbReference>
<dbReference type="PANTHER" id="PTHR43739">
    <property type="entry name" value="XYLOGLUCANASE (EUROFUNG)"/>
    <property type="match status" value="1"/>
</dbReference>
<keyword evidence="1" id="KW-0732">Signal</keyword>
<protein>
    <submittedName>
        <fullName evidence="2">T9SS type A sorting domain-containing protein</fullName>
    </submittedName>
</protein>
<reference evidence="2" key="1">
    <citation type="submission" date="2022-11" db="EMBL/GenBank/DDBJ databases">
        <title>Salinimicrobium profundisediminis sp. nov., isolated from deep-sea sediment of the Mariana Trench.</title>
        <authorList>
            <person name="Fu H."/>
        </authorList>
    </citation>
    <scope>NUCLEOTIDE SEQUENCE</scope>
    <source>
        <strain evidence="2">MT39</strain>
    </source>
</reference>
<dbReference type="InterPro" id="IPR036278">
    <property type="entry name" value="Sialidase_sf"/>
</dbReference>
<dbReference type="GO" id="GO:0010411">
    <property type="term" value="P:xyloglucan metabolic process"/>
    <property type="evidence" value="ECO:0007669"/>
    <property type="project" value="TreeGrafter"/>
</dbReference>
<dbReference type="Gene3D" id="2.130.10.10">
    <property type="entry name" value="YVTN repeat-like/Quinoprotein amine dehydrogenase"/>
    <property type="match status" value="2"/>
</dbReference>
<name>A0A9X3CXA6_9FLAO</name>
<sequence>MNKRLLFVLPVVLFAAVFGLYLSCENNAPSEISELRQRHEHFLKQNKPTKDKGFSRLEKIKKGLPPKKYYEEMEYLTMNPALGYPEPHKVRDLHEQLQKQRQSRSYIKAPGDSEQHPWLSRGPNNVGGRTRVLLFDPNDTSGNRVFAGAISGGLWVNDNITRESSPWEQVEGLPANLNISCLTVDPRNSNIWYAGTGEQYTGGDVVGTGVYKTTDGGQTWNKVLDVEDFSESGSSTNIRAIGGVYYINDIEAWDNGSSTEVFIGVSTHLYANAQNPQNLLGFFERGLYQSKDEGASWNKVLEEESFNDFETDAAGNAWVSTTYSPGVENSFGGKIFRREKGANTSWSLVTTIPNVYRTEIEASALNPDKFYILAEDQFEEASLWVTTNAFQNITRLNEPNDADLDIPPDDFARGQAFYNLMIESDPTNDEIIYVGGIDLFRSTTGGNSWEQISKWSDNDNLDELPVSEVHADHHVMRFKPGNTNQAIFGHDGGVSFANDLSAASTSKVFITPETDYITTQFYSVAVAPTSFATGDYFLGGTQDNGTLLIERGNPTSIGILGGDGAHSFFDQVDTEYLIANLVYNDLIILYNYDKDGFALIANNENRDGFFINPQALDSNLDILFSNGPEGVLYRYDNLTQLPLLGDDGIQQNSPIAPKVSLKNALLDSSISALTVSPFSTQSSTVLLGLTNSKLLKVENAHGAPENATWKKITGPEFLGSISDVEYGETPDEIYVTFYNYGVKSIWYTSNANATNPTWTSKEGNLPDLPVLSILHNPLNKDEVIVGTELGVWATENFTSSQPVWVQSYNGMSDVKVTDLDLKKGNNVVYAASYGRGIFSGQFKTAKEEAEERGEMVVEENVIMVYPTISGGNYQIVSGEDIEDMQAFVYNIQGKLIQVVKTPLEANEPIDVYIVTEAPGVYLFKITGAGKTEVQKVIKLKDLDQS</sequence>
<dbReference type="EMBL" id="JAPJDA010000014">
    <property type="protein sequence ID" value="MCX2838466.1"/>
    <property type="molecule type" value="Genomic_DNA"/>
</dbReference>
<dbReference type="AlphaFoldDB" id="A0A9X3CXA6"/>